<feature type="compositionally biased region" description="Low complexity" evidence="1">
    <location>
        <begin position="80"/>
        <end position="93"/>
    </location>
</feature>
<dbReference type="AlphaFoldDB" id="A0A7S3F841"/>
<name>A0A7S3F841_9VIRI</name>
<evidence type="ECO:0000313" key="2">
    <source>
        <dbReference type="EMBL" id="CAE0130522.1"/>
    </source>
</evidence>
<feature type="region of interest" description="Disordered" evidence="1">
    <location>
        <begin position="140"/>
        <end position="161"/>
    </location>
</feature>
<reference evidence="2" key="1">
    <citation type="submission" date="2021-01" db="EMBL/GenBank/DDBJ databases">
        <authorList>
            <person name="Corre E."/>
            <person name="Pelletier E."/>
            <person name="Niang G."/>
            <person name="Scheremetjew M."/>
            <person name="Finn R."/>
            <person name="Kale V."/>
            <person name="Holt S."/>
            <person name="Cochrane G."/>
            <person name="Meng A."/>
            <person name="Brown T."/>
            <person name="Cohen L."/>
        </authorList>
    </citation>
    <scope>NUCLEOTIDE SEQUENCE</scope>
    <source>
        <strain evidence="2">RCC927</strain>
    </source>
</reference>
<gene>
    <name evidence="2" type="ORF">PSIN1315_LOCUS3013</name>
</gene>
<evidence type="ECO:0000256" key="1">
    <source>
        <dbReference type="SAM" id="MobiDB-lite"/>
    </source>
</evidence>
<feature type="region of interest" description="Disordered" evidence="1">
    <location>
        <begin position="67"/>
        <end position="125"/>
    </location>
</feature>
<protein>
    <submittedName>
        <fullName evidence="2">Uncharacterized protein</fullName>
    </submittedName>
</protein>
<feature type="compositionally biased region" description="Polar residues" evidence="1">
    <location>
        <begin position="7"/>
        <end position="16"/>
    </location>
</feature>
<feature type="region of interest" description="Disordered" evidence="1">
    <location>
        <begin position="1"/>
        <end position="20"/>
    </location>
</feature>
<proteinExistence type="predicted"/>
<dbReference type="EMBL" id="HBHY01004605">
    <property type="protein sequence ID" value="CAE0130522.1"/>
    <property type="molecule type" value="Transcribed_RNA"/>
</dbReference>
<organism evidence="2">
    <name type="scientific">Prasinoderma singulare</name>
    <dbReference type="NCBI Taxonomy" id="676789"/>
    <lineage>
        <taxon>Eukaryota</taxon>
        <taxon>Viridiplantae</taxon>
        <taxon>Prasinodermophyta</taxon>
        <taxon>Prasinodermophyceae</taxon>
        <taxon>Prasinodermales</taxon>
        <taxon>Prasinodermaceae</taxon>
        <taxon>Prasinoderma</taxon>
    </lineage>
</organism>
<sequence>MPIAEGTQPTTASASPHDSVEEGLLSTGAFTPDAASGAYACSSGTYGTFAASGASFASAGAYGTFAPPVPFGSRPAPSVPATQAPPQAYAANQTRAASCTAGGVSAESVGGVSGASHRDPPPSFVGAATAVPVAHGVAAVPDGGWGDGSNADGTRSTKRSTVVVVLA</sequence>
<feature type="compositionally biased region" description="Low complexity" evidence="1">
    <location>
        <begin position="101"/>
        <end position="110"/>
    </location>
</feature>
<accession>A0A7S3F841</accession>